<gene>
    <name evidence="1" type="ORF">ACOLOM_LOCUS8871</name>
</gene>
<feature type="non-terminal residue" evidence="1">
    <location>
        <position position="1"/>
    </location>
</feature>
<reference evidence="1" key="1">
    <citation type="submission" date="2021-06" db="EMBL/GenBank/DDBJ databases">
        <authorList>
            <person name="Kallberg Y."/>
            <person name="Tangrot J."/>
            <person name="Rosling A."/>
        </authorList>
    </citation>
    <scope>NUCLEOTIDE SEQUENCE</scope>
    <source>
        <strain evidence="1">CL356</strain>
    </source>
</reference>
<keyword evidence="2" id="KW-1185">Reference proteome</keyword>
<accession>A0ACA9NSB1</accession>
<protein>
    <submittedName>
        <fullName evidence="1">9859_t:CDS:1</fullName>
    </submittedName>
</protein>
<evidence type="ECO:0000313" key="1">
    <source>
        <dbReference type="EMBL" id="CAG8668794.1"/>
    </source>
</evidence>
<sequence>LDSSSPFQDPHAPNISPNLPVPTLSNLQDIERQIRGVIRAGPIRERVAENDLIRKLIALMSDAEDLQSIEDLQAICTLMQAILLLNNQAIYEYILRDDIFIDMVGLMECKLGVLNYVKPPNPCIDDPEFPRLKAHYREFLRENTKHHQVVEIRDTSIRMKVHQTYRLQYLKDVVLARVLDDPIFNVLNSLIIFNQIDIVNYIQNEEYFLKEVFSIFLRPSEGADSQRLRIEGTPADGDQQVEEQATQDVSVTEGNEMVGQNLTSGSLEDRRPAALLLLHQFCSMGKSVQLPMRLNLFRALVDRGILYPVQWALGQGDIKVLNTAGEILAMVLDHDAGGVRGHILRQVEDHTKQDTTMNGTTGTSVAGEQADSTPHTLLAMMSSLLTSSRHEMSLKSQLAESFRTLMDVPGIDNAMLQPPNLRKEDQQSDRFLDYFYKVCAADLYKPILENVPEHKHMTSTTLELTRAQSDLYLYLCDLLCGFMLQHSYQSHFFVLGKNVAARIASLLYAREKHLRLAALRFFRTCLRLNNRNVYAHMIKHDVFLPILELTRRESIRDNLLSSCCQEFFEHIRRENIKDVIDHAMKVHGSRVRQLADSHVVGQRFLGLINRWDANNEPPPKPEPKPTAIAPKRWGAARAVDAEEDYFNAEEEETPATEPTVGRQTRGQMRRRGAIAGPSTGTGPTGPNNAPPSGRRQRPTSVALPKAYPIGSSTSLVDYPEEDETEALPPSEAGSDPVQPTGKQETKGPVQDGTRLRGRNRRPELTRNASVPNLDPNGVGSQATPKEQTGRRTQSPALTPTSPSPSASSSTSSEMNTTQPGIGVGITGIGLGVGAGMAMDEDEDLIGPPVPLSLSHKRRRETEEEDETMERLAKRPFLGEQPAPTAGANASKAAMQEDSAGAAAPTVAAPTSTPTETPKPIGKRQLRVKLGANVQNQPPDVKVGDKG</sequence>
<evidence type="ECO:0000313" key="2">
    <source>
        <dbReference type="Proteomes" id="UP000789525"/>
    </source>
</evidence>
<name>A0ACA9NSB1_9GLOM</name>
<dbReference type="Proteomes" id="UP000789525">
    <property type="component" value="Unassembled WGS sequence"/>
</dbReference>
<proteinExistence type="predicted"/>
<comment type="caution">
    <text evidence="1">The sequence shown here is derived from an EMBL/GenBank/DDBJ whole genome shotgun (WGS) entry which is preliminary data.</text>
</comment>
<organism evidence="1 2">
    <name type="scientific">Acaulospora colombiana</name>
    <dbReference type="NCBI Taxonomy" id="27376"/>
    <lineage>
        <taxon>Eukaryota</taxon>
        <taxon>Fungi</taxon>
        <taxon>Fungi incertae sedis</taxon>
        <taxon>Mucoromycota</taxon>
        <taxon>Glomeromycotina</taxon>
        <taxon>Glomeromycetes</taxon>
        <taxon>Diversisporales</taxon>
        <taxon>Acaulosporaceae</taxon>
        <taxon>Acaulospora</taxon>
    </lineage>
</organism>
<dbReference type="EMBL" id="CAJVPT010024106">
    <property type="protein sequence ID" value="CAG8668794.1"/>
    <property type="molecule type" value="Genomic_DNA"/>
</dbReference>